<evidence type="ECO:0000313" key="3">
    <source>
        <dbReference type="EMBL" id="QWY78437.1"/>
    </source>
</evidence>
<name>A0A9E6MXZ8_9PROT</name>
<feature type="coiled-coil region" evidence="1">
    <location>
        <begin position="32"/>
        <end position="59"/>
    </location>
</feature>
<feature type="signal peptide" evidence="2">
    <location>
        <begin position="1"/>
        <end position="19"/>
    </location>
</feature>
<dbReference type="RefSeq" id="WP_273120557.1">
    <property type="nucleotide sequence ID" value="NZ_CP053675.1"/>
</dbReference>
<keyword evidence="2" id="KW-0732">Signal</keyword>
<dbReference type="GeneID" id="301708459"/>
<dbReference type="NCBIfam" id="TIGR02780">
    <property type="entry name" value="TrbJ_Ti"/>
    <property type="match status" value="1"/>
</dbReference>
<dbReference type="AlphaFoldDB" id="A0A9E6MXZ8"/>
<keyword evidence="1" id="KW-0175">Coiled coil</keyword>
<dbReference type="InterPro" id="IPR014147">
    <property type="entry name" value="T4SS_TrbJ"/>
</dbReference>
<accession>A0A9E6MXZ8</accession>
<feature type="chain" id="PRO_5038374453" evidence="2">
    <location>
        <begin position="20"/>
        <end position="227"/>
    </location>
</feature>
<reference evidence="3" key="1">
    <citation type="submission" date="2021-02" db="EMBL/GenBank/DDBJ databases">
        <title>Comparative genomics of Ferrovum myxofaciens strains, predominant extremophile bacteria forming large biofilm stalactites in acid mine ecosystems.</title>
        <authorList>
            <person name="Burkartova K."/>
            <person name="Ridl J."/>
            <person name="Pajer P."/>
            <person name="Falteisek L."/>
        </authorList>
    </citation>
    <scope>NUCLEOTIDE SEQUENCE</scope>
    <source>
        <strain evidence="3">MI1III</strain>
    </source>
</reference>
<evidence type="ECO:0000313" key="4">
    <source>
        <dbReference type="Proteomes" id="UP000683551"/>
    </source>
</evidence>
<organism evidence="3 4">
    <name type="scientific">Ferrovum myxofaciens</name>
    <dbReference type="NCBI Taxonomy" id="416213"/>
    <lineage>
        <taxon>Bacteria</taxon>
        <taxon>Pseudomonadati</taxon>
        <taxon>Pseudomonadota</taxon>
        <taxon>Betaproteobacteria</taxon>
        <taxon>Ferrovales</taxon>
        <taxon>Ferrovaceae</taxon>
        <taxon>Ferrovum</taxon>
    </lineage>
</organism>
<protein>
    <submittedName>
        <fullName evidence="3">P-type conjugative transfer protein TrbJ</fullName>
    </submittedName>
</protein>
<dbReference type="EMBL" id="CP071137">
    <property type="protein sequence ID" value="QWY78437.1"/>
    <property type="molecule type" value="Genomic_DNA"/>
</dbReference>
<gene>
    <name evidence="3" type="primary">trbJ</name>
    <name evidence="3" type="ORF">JZL65_05025</name>
</gene>
<sequence>MKKTVITLCISLGSVGATAGTFTGGATFPEQIVQEITAVQQYSQEAMQLQQQLMMVQNQVRNLQSFPDQLWQSTLPTLNTLVSLVGNAQGLNYATQNTVADVQQQYGDPTQALSDYQGSLQKWTENTDSQIAATLQQYGLSQQDFGTTQASLAAIQAASQSAPGRMQVLQAGNQISGLMINQLQSLQQDMNAGNQMMANYVAGQTHAQDAQTQGLLKMLNTPTTPLY</sequence>
<dbReference type="Proteomes" id="UP000683551">
    <property type="component" value="Chromosome"/>
</dbReference>
<proteinExistence type="predicted"/>
<evidence type="ECO:0000256" key="1">
    <source>
        <dbReference type="SAM" id="Coils"/>
    </source>
</evidence>
<evidence type="ECO:0000256" key="2">
    <source>
        <dbReference type="SAM" id="SignalP"/>
    </source>
</evidence>